<comment type="similarity">
    <text evidence="1">Belongs to the heat shock protein 70 family.</text>
</comment>
<dbReference type="Gene3D" id="2.130.10.10">
    <property type="entry name" value="YVTN repeat-like/Quinoprotein amine dehydrogenase"/>
    <property type="match status" value="2"/>
</dbReference>
<dbReference type="InterPro" id="IPR018181">
    <property type="entry name" value="Heat_shock_70_CS"/>
</dbReference>
<proteinExistence type="inferred from homology"/>
<dbReference type="PROSITE" id="PS01036">
    <property type="entry name" value="HSP70_3"/>
    <property type="match status" value="1"/>
</dbReference>
<dbReference type="SUPFAM" id="SSF50998">
    <property type="entry name" value="Quinoprotein alcohol dehydrogenase-like"/>
    <property type="match status" value="1"/>
</dbReference>
<evidence type="ECO:0000313" key="9">
    <source>
        <dbReference type="EMBL" id="GIF77088.1"/>
    </source>
</evidence>
<name>A0ABQ4D0N8_9ACTN</name>
<keyword evidence="5" id="KW-0143">Chaperone</keyword>
<evidence type="ECO:0000256" key="3">
    <source>
        <dbReference type="ARBA" id="ARBA00022840"/>
    </source>
</evidence>
<keyword evidence="2" id="KW-0547">Nucleotide-binding</keyword>
<feature type="compositionally biased region" description="Low complexity" evidence="6">
    <location>
        <begin position="380"/>
        <end position="391"/>
    </location>
</feature>
<keyword evidence="10" id="KW-1185">Reference proteome</keyword>
<keyword evidence="7" id="KW-0472">Membrane</keyword>
<evidence type="ECO:0000256" key="2">
    <source>
        <dbReference type="ARBA" id="ARBA00022741"/>
    </source>
</evidence>
<reference evidence="9 10" key="1">
    <citation type="submission" date="2021-01" db="EMBL/GenBank/DDBJ databases">
        <title>Whole genome shotgun sequence of Asanoa siamensis NBRC 107932.</title>
        <authorList>
            <person name="Komaki H."/>
            <person name="Tamura T."/>
        </authorList>
    </citation>
    <scope>NUCLEOTIDE SEQUENCE [LARGE SCALE GENOMIC DNA]</scope>
    <source>
        <strain evidence="9 10">NBRC 107932</strain>
    </source>
</reference>
<evidence type="ECO:0000256" key="1">
    <source>
        <dbReference type="ARBA" id="ARBA00007381"/>
    </source>
</evidence>
<dbReference type="InterPro" id="IPR011047">
    <property type="entry name" value="Quinoprotein_ADH-like_sf"/>
</dbReference>
<dbReference type="PRINTS" id="PR00301">
    <property type="entry name" value="HEATSHOCK70"/>
</dbReference>
<dbReference type="Pfam" id="PF00012">
    <property type="entry name" value="HSP70"/>
    <property type="match status" value="1"/>
</dbReference>
<dbReference type="Pfam" id="PF13360">
    <property type="entry name" value="PQQ_2"/>
    <property type="match status" value="1"/>
</dbReference>
<evidence type="ECO:0000313" key="10">
    <source>
        <dbReference type="Proteomes" id="UP000604117"/>
    </source>
</evidence>
<feature type="region of interest" description="Disordered" evidence="6">
    <location>
        <begin position="368"/>
        <end position="419"/>
    </location>
</feature>
<keyword evidence="3" id="KW-0067">ATP-binding</keyword>
<keyword evidence="7" id="KW-1133">Transmembrane helix</keyword>
<evidence type="ECO:0000256" key="6">
    <source>
        <dbReference type="SAM" id="MobiDB-lite"/>
    </source>
</evidence>
<keyword evidence="7" id="KW-0812">Transmembrane</keyword>
<dbReference type="InterPro" id="IPR013126">
    <property type="entry name" value="Hsp_70_fam"/>
</dbReference>
<feature type="transmembrane region" description="Helical" evidence="7">
    <location>
        <begin position="430"/>
        <end position="452"/>
    </location>
</feature>
<dbReference type="PANTHER" id="PTHR42749">
    <property type="entry name" value="CELL SHAPE-DETERMINING PROTEIN MREB"/>
    <property type="match status" value="1"/>
</dbReference>
<dbReference type="InterPro" id="IPR002372">
    <property type="entry name" value="PQQ_rpt_dom"/>
</dbReference>
<keyword evidence="4" id="KW-0346">Stress response</keyword>
<dbReference type="InterPro" id="IPR015943">
    <property type="entry name" value="WD40/YVTN_repeat-like_dom_sf"/>
</dbReference>
<evidence type="ECO:0000259" key="8">
    <source>
        <dbReference type="Pfam" id="PF13360"/>
    </source>
</evidence>
<accession>A0ABQ4D0N8</accession>
<comment type="caution">
    <text evidence="9">The sequence shown here is derived from an EMBL/GenBank/DDBJ whole genome shotgun (WGS) entry which is preliminary data.</text>
</comment>
<sequence>MQGHALGVDLGTSNTVAVLRWPDGRTRPLLFDGQPLLPSGVLLDEAGRLHVGRDAQRLAQADPARYEPNPKRYVDAPGVLLGDREVATVDLLAAVLAAVAHAAVEAVGYLPPATLTYPAAWGAQRRQVLTEALSRAGWPAGTTLAPEPVAAARYFAEVLRRPVPVGSALAVFDFGGGTLDIAVVRNDGPDPSGHVGFSVVAAGGVAELGGLDLDAALVDHLGRGIATTDPDAWQRLRAPANAAQWRDRRRFWDDVRGAKEMLSRVAVAPVAVPGVEKAVHLTRDELERLATPLLRRAVVETAGVIAAANLRPDQLAGLFLVGGSSRVPLVARMLHADLGVAPTVLEQPELPVAEGALAEHRVAHVPAQAAAPAPVPSPQPVSAVPVSGSPTSPAPGSPMPAPTSPAPTSPAAQWAPPPVAAPPRRVPKKLLISAAAAAVVLVVAVVSVIMFLNRNGYDKVPFAAFSDVGQPLSMANRSYYVWTHTLGDRAYYAYLTDQKKMTVVAADATTGKQLWTTQVIDASDNWQGIRAVPGAILAYADAIGSVEARRLSVLSPDNGERLWYVDLFGEDETFVIGERLVVVDRKNNKIIGYDLGDGTEKWAHDSPKDQYGGTTTAVFRAQTKKDLDGPADFTGVALDPDRDDDTRLVQIGADRSVRVIDATSGKINAQQTEVADPGDLTTVYDGQLFTTQTSEAVELIAVSLDALDKPRIVYRADQAARRAVSISPCVGDRICLLERTGGDLKTTQLVALPTGDGRLWRQPAHEYDTIVPVGSHVVVQSDKSGEEHVLGFDAEGEKVLDTAGVAARVNGSSILLFGKPPSTSPGDYNVVGWALGDPQPVQLGALTGVRSASCTWTTKVIACVGDEDLRLRRFAK</sequence>
<dbReference type="EMBL" id="BONE01000078">
    <property type="protein sequence ID" value="GIF77088.1"/>
    <property type="molecule type" value="Genomic_DNA"/>
</dbReference>
<dbReference type="Gene3D" id="3.90.640.10">
    <property type="entry name" value="Actin, Chain A, domain 4"/>
    <property type="match status" value="1"/>
</dbReference>
<feature type="compositionally biased region" description="Pro residues" evidence="6">
    <location>
        <begin position="392"/>
        <end position="408"/>
    </location>
</feature>
<protein>
    <recommendedName>
        <fullName evidence="8">Pyrrolo-quinoline quinone repeat domain-containing protein</fullName>
    </recommendedName>
</protein>
<dbReference type="InterPro" id="IPR043129">
    <property type="entry name" value="ATPase_NBD"/>
</dbReference>
<feature type="domain" description="Pyrrolo-quinoline quinone repeat" evidence="8">
    <location>
        <begin position="500"/>
        <end position="612"/>
    </location>
</feature>
<gene>
    <name evidence="9" type="ORF">Asi02nite_66060</name>
</gene>
<organism evidence="9 10">
    <name type="scientific">Asanoa siamensis</name>
    <dbReference type="NCBI Taxonomy" id="926357"/>
    <lineage>
        <taxon>Bacteria</taxon>
        <taxon>Bacillati</taxon>
        <taxon>Actinomycetota</taxon>
        <taxon>Actinomycetes</taxon>
        <taxon>Micromonosporales</taxon>
        <taxon>Micromonosporaceae</taxon>
        <taxon>Asanoa</taxon>
    </lineage>
</organism>
<dbReference type="Proteomes" id="UP000604117">
    <property type="component" value="Unassembled WGS sequence"/>
</dbReference>
<evidence type="ECO:0000256" key="7">
    <source>
        <dbReference type="SAM" id="Phobius"/>
    </source>
</evidence>
<dbReference type="Gene3D" id="3.30.420.40">
    <property type="match status" value="2"/>
</dbReference>
<dbReference type="SUPFAM" id="SSF53067">
    <property type="entry name" value="Actin-like ATPase domain"/>
    <property type="match status" value="2"/>
</dbReference>
<dbReference type="RefSeq" id="WP_203717942.1">
    <property type="nucleotide sequence ID" value="NZ_BONE01000078.1"/>
</dbReference>
<dbReference type="PANTHER" id="PTHR42749:SF1">
    <property type="entry name" value="CELL SHAPE-DETERMINING PROTEIN MREB"/>
    <property type="match status" value="1"/>
</dbReference>
<evidence type="ECO:0000256" key="5">
    <source>
        <dbReference type="ARBA" id="ARBA00023186"/>
    </source>
</evidence>
<evidence type="ECO:0000256" key="4">
    <source>
        <dbReference type="ARBA" id="ARBA00023016"/>
    </source>
</evidence>